<reference evidence="1" key="1">
    <citation type="submission" date="2022-04" db="EMBL/GenBank/DDBJ databases">
        <title>Chromosome-scale genome assembly of Holotrichia oblita Faldermann.</title>
        <authorList>
            <person name="Rongchong L."/>
        </authorList>
    </citation>
    <scope>NUCLEOTIDE SEQUENCE</scope>
    <source>
        <strain evidence="1">81SQS9</strain>
    </source>
</reference>
<proteinExistence type="predicted"/>
<gene>
    <name evidence="1" type="ORF">MML48_4g00008379</name>
</gene>
<sequence length="779" mass="88694">MTRTFLQWILLAYLSGLVVNESQTRQLRVVHKLVGGHISLSKNDDAELLTSSAGDGKDPKKKTSESKETKTLAQQVADGKYALIQTELFSRPIKKPGLLSYRENSEVPRDTITNLGGLNKSDIWLSENHLLVIKGGSFPQHSAQNLETEVWPSLDDYHAPNRQVKIPSHPKVPPPFPVQLTDGGPLLLLGTNATKTLNGTFPPPIYPVFPEENFVPNGEPPPGNKFILICYPDRYPPNVTSGQAPFPIPPFPGPGLDYYDPAKERPLNGSPPYFPFIGPADISGLDNVTYDEDDPSIYYPPPYSFYYNNEDNSTQVPPGPLVPGIVLPPPPNFFAPLEENKTEAPTTTYTPPIQTTTTTTESPTIKAILTHNFTIPTLRPVYRKPTPTIANIAKKYPTITILKAITPSIGSGRESKQNGRGRTKTVVTTTRVPLKSYYTSKPKQFLEEVVVNIPKVTTSRPQTQFYFYDENIINTTPKLRQPPPQKYIPGDYYLPAKELDFIIKEPPREKQNLRYYYVGDNTRSQYPERTDSFSVHIARLKNQINSFQSALINNNDNNYYRRPQYNNPVYQYSFQSVNYPNRNQYLPPEYSIGKNTNQDYDVEIQEAIEVTPPPAIYETTQEDTFYYPESATENPRKYKGQIRNNRPKTISQYSYEATPNPIFQQFYTKQDEPYIDDVTKEYFTVFGKKLPQTTTAIPSYSRVVTTRPVSLERDTLINYLQTRPQINEDAEYIDNLRYNNGDRRHISYKLPGNEGTHFYFITPKLSQKREQNYPRPSSS</sequence>
<protein>
    <submittedName>
        <fullName evidence="1">Glycosyltransferase family 92 protein</fullName>
    </submittedName>
</protein>
<name>A0ACB9T6G5_HOLOL</name>
<accession>A0ACB9T6G5</accession>
<keyword evidence="2" id="KW-1185">Reference proteome</keyword>
<dbReference type="EMBL" id="CM043018">
    <property type="protein sequence ID" value="KAI4462389.1"/>
    <property type="molecule type" value="Genomic_DNA"/>
</dbReference>
<dbReference type="Proteomes" id="UP001056778">
    <property type="component" value="Chromosome 4"/>
</dbReference>
<evidence type="ECO:0000313" key="1">
    <source>
        <dbReference type="EMBL" id="KAI4462389.1"/>
    </source>
</evidence>
<comment type="caution">
    <text evidence="1">The sequence shown here is derived from an EMBL/GenBank/DDBJ whole genome shotgun (WGS) entry which is preliminary data.</text>
</comment>
<evidence type="ECO:0000313" key="2">
    <source>
        <dbReference type="Proteomes" id="UP001056778"/>
    </source>
</evidence>
<organism evidence="1 2">
    <name type="scientific">Holotrichia oblita</name>
    <name type="common">Chafer beetle</name>
    <dbReference type="NCBI Taxonomy" id="644536"/>
    <lineage>
        <taxon>Eukaryota</taxon>
        <taxon>Metazoa</taxon>
        <taxon>Ecdysozoa</taxon>
        <taxon>Arthropoda</taxon>
        <taxon>Hexapoda</taxon>
        <taxon>Insecta</taxon>
        <taxon>Pterygota</taxon>
        <taxon>Neoptera</taxon>
        <taxon>Endopterygota</taxon>
        <taxon>Coleoptera</taxon>
        <taxon>Polyphaga</taxon>
        <taxon>Scarabaeiformia</taxon>
        <taxon>Scarabaeidae</taxon>
        <taxon>Melolonthinae</taxon>
        <taxon>Holotrichia</taxon>
    </lineage>
</organism>